<keyword evidence="3" id="KW-1185">Reference proteome</keyword>
<feature type="compositionally biased region" description="Basic and acidic residues" evidence="1">
    <location>
        <begin position="83"/>
        <end position="100"/>
    </location>
</feature>
<evidence type="ECO:0000256" key="1">
    <source>
        <dbReference type="SAM" id="MobiDB-lite"/>
    </source>
</evidence>
<protein>
    <submittedName>
        <fullName evidence="2">Uncharacterized protein</fullName>
    </submittedName>
</protein>
<sequence length="107" mass="12325">MYSIECRRSACHTFKLLLKDKLRSNKTDNIISAKIPNPSNDKQLNDIIVKSMIHDPYGPDSAHSLCMKDGKCSKEFPRKLKKEALHNETDISSPEKDPQQKETNYNY</sequence>
<dbReference type="AlphaFoldDB" id="A0A4Y2WUX5"/>
<reference evidence="2 3" key="1">
    <citation type="journal article" date="2019" name="Sci. Rep.">
        <title>Orb-weaving spider Araneus ventricosus genome elucidates the spidroin gene catalogue.</title>
        <authorList>
            <person name="Kono N."/>
            <person name="Nakamura H."/>
            <person name="Ohtoshi R."/>
            <person name="Moran D.A.P."/>
            <person name="Shinohara A."/>
            <person name="Yoshida Y."/>
            <person name="Fujiwara M."/>
            <person name="Mori M."/>
            <person name="Tomita M."/>
            <person name="Arakawa K."/>
        </authorList>
    </citation>
    <scope>NUCLEOTIDE SEQUENCE [LARGE SCALE GENOMIC DNA]</scope>
</reference>
<comment type="caution">
    <text evidence="2">The sequence shown here is derived from an EMBL/GenBank/DDBJ whole genome shotgun (WGS) entry which is preliminary data.</text>
</comment>
<evidence type="ECO:0000313" key="3">
    <source>
        <dbReference type="Proteomes" id="UP000499080"/>
    </source>
</evidence>
<name>A0A4Y2WUX5_ARAVE</name>
<proteinExistence type="predicted"/>
<feature type="region of interest" description="Disordered" evidence="1">
    <location>
        <begin position="83"/>
        <end position="107"/>
    </location>
</feature>
<dbReference type="EMBL" id="BGPR01066823">
    <property type="protein sequence ID" value="GBO41255.1"/>
    <property type="molecule type" value="Genomic_DNA"/>
</dbReference>
<gene>
    <name evidence="2" type="ORF">AVEN_46469_1</name>
</gene>
<organism evidence="2 3">
    <name type="scientific">Araneus ventricosus</name>
    <name type="common">Orbweaver spider</name>
    <name type="synonym">Epeira ventricosa</name>
    <dbReference type="NCBI Taxonomy" id="182803"/>
    <lineage>
        <taxon>Eukaryota</taxon>
        <taxon>Metazoa</taxon>
        <taxon>Ecdysozoa</taxon>
        <taxon>Arthropoda</taxon>
        <taxon>Chelicerata</taxon>
        <taxon>Arachnida</taxon>
        <taxon>Araneae</taxon>
        <taxon>Araneomorphae</taxon>
        <taxon>Entelegynae</taxon>
        <taxon>Araneoidea</taxon>
        <taxon>Araneidae</taxon>
        <taxon>Araneus</taxon>
    </lineage>
</organism>
<dbReference type="Proteomes" id="UP000499080">
    <property type="component" value="Unassembled WGS sequence"/>
</dbReference>
<evidence type="ECO:0000313" key="2">
    <source>
        <dbReference type="EMBL" id="GBO41255.1"/>
    </source>
</evidence>
<accession>A0A4Y2WUX5</accession>